<dbReference type="Gene3D" id="3.40.50.2300">
    <property type="match status" value="1"/>
</dbReference>
<evidence type="ECO:0000256" key="4">
    <source>
        <dbReference type="ARBA" id="ARBA00022679"/>
    </source>
</evidence>
<dbReference type="InterPro" id="IPR011006">
    <property type="entry name" value="CheY-like_superfamily"/>
</dbReference>
<comment type="catalytic activity">
    <reaction evidence="1">
        <text>ATP + protein L-histidine = ADP + protein N-phospho-L-histidine.</text>
        <dbReference type="EC" id="2.7.13.3"/>
    </reaction>
</comment>
<dbReference type="AlphaFoldDB" id="A0A2S0HW74"/>
<dbReference type="InterPro" id="IPR036890">
    <property type="entry name" value="HATPase_C_sf"/>
</dbReference>
<keyword evidence="4" id="KW-0808">Transferase</keyword>
<dbReference type="GO" id="GO:0009927">
    <property type="term" value="F:histidine phosphotransfer kinase activity"/>
    <property type="evidence" value="ECO:0007669"/>
    <property type="project" value="TreeGrafter"/>
</dbReference>
<dbReference type="SMART" id="SM00387">
    <property type="entry name" value="HATPase_c"/>
    <property type="match status" value="1"/>
</dbReference>
<name>A0A2S0HW74_9FLAO</name>
<dbReference type="SUPFAM" id="SSF47384">
    <property type="entry name" value="Homodimeric domain of signal transducing histidine kinase"/>
    <property type="match status" value="1"/>
</dbReference>
<keyword evidence="3" id="KW-0597">Phosphoprotein</keyword>
<evidence type="ECO:0000259" key="7">
    <source>
        <dbReference type="PROSITE" id="PS50109"/>
    </source>
</evidence>
<dbReference type="PANTHER" id="PTHR43047:SF72">
    <property type="entry name" value="OSMOSENSING HISTIDINE PROTEIN KINASE SLN1"/>
    <property type="match status" value="1"/>
</dbReference>
<dbReference type="CDD" id="cd00082">
    <property type="entry name" value="HisKA"/>
    <property type="match status" value="1"/>
</dbReference>
<dbReference type="Pfam" id="PF00072">
    <property type="entry name" value="Response_reg"/>
    <property type="match status" value="1"/>
</dbReference>
<dbReference type="InterPro" id="IPR003661">
    <property type="entry name" value="HisK_dim/P_dom"/>
</dbReference>
<evidence type="ECO:0000256" key="6">
    <source>
        <dbReference type="PROSITE-ProRule" id="PRU00169"/>
    </source>
</evidence>
<dbReference type="PANTHER" id="PTHR43047">
    <property type="entry name" value="TWO-COMPONENT HISTIDINE PROTEIN KINASE"/>
    <property type="match status" value="1"/>
</dbReference>
<evidence type="ECO:0000256" key="1">
    <source>
        <dbReference type="ARBA" id="ARBA00000085"/>
    </source>
</evidence>
<dbReference type="SMART" id="SM00388">
    <property type="entry name" value="HisKA"/>
    <property type="match status" value="1"/>
</dbReference>
<dbReference type="Gene3D" id="1.10.287.130">
    <property type="match status" value="1"/>
</dbReference>
<dbReference type="OrthoDB" id="9816309at2"/>
<gene>
    <name evidence="9" type="ORF">C5O00_04285</name>
</gene>
<organism evidence="9 10">
    <name type="scientific">Pukyongia salina</name>
    <dbReference type="NCBI Taxonomy" id="2094025"/>
    <lineage>
        <taxon>Bacteria</taxon>
        <taxon>Pseudomonadati</taxon>
        <taxon>Bacteroidota</taxon>
        <taxon>Flavobacteriia</taxon>
        <taxon>Flavobacteriales</taxon>
        <taxon>Flavobacteriaceae</taxon>
        <taxon>Pukyongia</taxon>
    </lineage>
</organism>
<dbReference type="KEGG" id="aue:C5O00_04285"/>
<reference evidence="9 10" key="1">
    <citation type="submission" date="2018-02" db="EMBL/GenBank/DDBJ databases">
        <title>Genomic analysis of the strain RR4-38 isolated from a seawater recirculating aquaculture system.</title>
        <authorList>
            <person name="Kim Y.-S."/>
            <person name="Jang Y.H."/>
            <person name="Kim K.-H."/>
        </authorList>
    </citation>
    <scope>NUCLEOTIDE SEQUENCE [LARGE SCALE GENOMIC DNA]</scope>
    <source>
        <strain evidence="9 10">RR4-38</strain>
    </source>
</reference>
<protein>
    <recommendedName>
        <fullName evidence="2">histidine kinase</fullName>
        <ecNumber evidence="2">2.7.13.3</ecNumber>
    </recommendedName>
</protein>
<evidence type="ECO:0000259" key="8">
    <source>
        <dbReference type="PROSITE" id="PS50110"/>
    </source>
</evidence>
<evidence type="ECO:0000256" key="3">
    <source>
        <dbReference type="ARBA" id="ARBA00022553"/>
    </source>
</evidence>
<feature type="domain" description="Response regulatory" evidence="8">
    <location>
        <begin position="381"/>
        <end position="501"/>
    </location>
</feature>
<evidence type="ECO:0000256" key="5">
    <source>
        <dbReference type="ARBA" id="ARBA00022777"/>
    </source>
</evidence>
<dbReference type="PROSITE" id="PS50110">
    <property type="entry name" value="RESPONSE_REGULATORY"/>
    <property type="match status" value="1"/>
</dbReference>
<dbReference type="CDD" id="cd17546">
    <property type="entry name" value="REC_hyHK_CKI1_RcsC-like"/>
    <property type="match status" value="1"/>
</dbReference>
<sequence length="504" mass="56877">MSAKLKTEILDRRIQEIEITDQGVIVASDNSIFDLPVKSTIADLHPFFEGVIPLLPTVKDSLKIPCVNVDSVSNPRIVDVDFLRKGKKLYLLIFDFTEHYEASQPLVQEKNVASIAKNKLAFEKQLLEAKEEFKNNFLSNLNHEIRNPLNNLLGFMEILKETKLDYDQNETLKVMQKTGMHLKILMDDMLDISKIERGVLDIKSVNFNLGHLVNNLQNHFNLKYANNPVEFNVSIDNNVPRKLIGDPARLNQILFNLLENSFRNTTDGYITMLVKAENKNKASTKIKILISDSGTGIPEDKLDKVFDSYFQLKVDKLKPLGEGLGLKIVKDLTESLDGKVQVVSEEGKGTLFTCEFPFKVRPASKGTKTVPKGSGILMSKRILIIEDETTNQMLMMKTFLNNEKGYVIEMAINSDHAFELLANNRYHLIMFKSALPDINGIDLIKKIRGHDQDAIANLPILIASGNTLKEEQKAVLDAGASAFLPKPYTKNELFKCIEQLIRES</sequence>
<comment type="caution">
    <text evidence="6">Lacks conserved residue(s) required for the propagation of feature annotation.</text>
</comment>
<feature type="domain" description="Histidine kinase" evidence="7">
    <location>
        <begin position="140"/>
        <end position="360"/>
    </location>
</feature>
<dbReference type="Pfam" id="PF00512">
    <property type="entry name" value="HisKA"/>
    <property type="match status" value="1"/>
</dbReference>
<dbReference type="Gene3D" id="3.30.565.10">
    <property type="entry name" value="Histidine kinase-like ATPase, C-terminal domain"/>
    <property type="match status" value="1"/>
</dbReference>
<evidence type="ECO:0000313" key="9">
    <source>
        <dbReference type="EMBL" id="AVI50423.1"/>
    </source>
</evidence>
<dbReference type="InterPro" id="IPR004358">
    <property type="entry name" value="Sig_transdc_His_kin-like_C"/>
</dbReference>
<dbReference type="SUPFAM" id="SSF52172">
    <property type="entry name" value="CheY-like"/>
    <property type="match status" value="1"/>
</dbReference>
<evidence type="ECO:0000313" key="10">
    <source>
        <dbReference type="Proteomes" id="UP000238442"/>
    </source>
</evidence>
<dbReference type="SMART" id="SM00448">
    <property type="entry name" value="REC"/>
    <property type="match status" value="1"/>
</dbReference>
<dbReference type="EMBL" id="CP027062">
    <property type="protein sequence ID" value="AVI50423.1"/>
    <property type="molecule type" value="Genomic_DNA"/>
</dbReference>
<evidence type="ECO:0000256" key="2">
    <source>
        <dbReference type="ARBA" id="ARBA00012438"/>
    </source>
</evidence>
<dbReference type="InterPro" id="IPR005467">
    <property type="entry name" value="His_kinase_dom"/>
</dbReference>
<dbReference type="SUPFAM" id="SSF55874">
    <property type="entry name" value="ATPase domain of HSP90 chaperone/DNA topoisomerase II/histidine kinase"/>
    <property type="match status" value="1"/>
</dbReference>
<keyword evidence="5" id="KW-0418">Kinase</keyword>
<dbReference type="Proteomes" id="UP000238442">
    <property type="component" value="Chromosome"/>
</dbReference>
<dbReference type="InterPro" id="IPR036097">
    <property type="entry name" value="HisK_dim/P_sf"/>
</dbReference>
<dbReference type="GO" id="GO:0000155">
    <property type="term" value="F:phosphorelay sensor kinase activity"/>
    <property type="evidence" value="ECO:0007669"/>
    <property type="project" value="InterPro"/>
</dbReference>
<dbReference type="PRINTS" id="PR00344">
    <property type="entry name" value="BCTRLSENSOR"/>
</dbReference>
<accession>A0A2S0HW74</accession>
<dbReference type="InterPro" id="IPR003594">
    <property type="entry name" value="HATPase_dom"/>
</dbReference>
<dbReference type="EC" id="2.7.13.3" evidence="2"/>
<dbReference type="RefSeq" id="WP_105215253.1">
    <property type="nucleotide sequence ID" value="NZ_CP027062.1"/>
</dbReference>
<dbReference type="InterPro" id="IPR001789">
    <property type="entry name" value="Sig_transdc_resp-reg_receiver"/>
</dbReference>
<dbReference type="Pfam" id="PF02518">
    <property type="entry name" value="HATPase_c"/>
    <property type="match status" value="1"/>
</dbReference>
<proteinExistence type="predicted"/>
<dbReference type="PROSITE" id="PS50109">
    <property type="entry name" value="HIS_KIN"/>
    <property type="match status" value="1"/>
</dbReference>
<keyword evidence="10" id="KW-1185">Reference proteome</keyword>
<dbReference type="GO" id="GO:0005886">
    <property type="term" value="C:plasma membrane"/>
    <property type="evidence" value="ECO:0007669"/>
    <property type="project" value="TreeGrafter"/>
</dbReference>